<dbReference type="STRING" id="656061.D5G5V4"/>
<dbReference type="Proteomes" id="UP000006911">
    <property type="component" value="Unassembled WGS sequence"/>
</dbReference>
<dbReference type="OMA" id="RYADVQP"/>
<reference evidence="2 3" key="1">
    <citation type="journal article" date="2010" name="Nature">
        <title>Perigord black truffle genome uncovers evolutionary origins and mechanisms of symbiosis.</title>
        <authorList>
            <person name="Martin F."/>
            <person name="Kohler A."/>
            <person name="Murat C."/>
            <person name="Balestrini R."/>
            <person name="Coutinho P.M."/>
            <person name="Jaillon O."/>
            <person name="Montanini B."/>
            <person name="Morin E."/>
            <person name="Noel B."/>
            <person name="Percudani R."/>
            <person name="Porcel B."/>
            <person name="Rubini A."/>
            <person name="Amicucci A."/>
            <person name="Amselem J."/>
            <person name="Anthouard V."/>
            <person name="Arcioni S."/>
            <person name="Artiguenave F."/>
            <person name="Aury J.M."/>
            <person name="Ballario P."/>
            <person name="Bolchi A."/>
            <person name="Brenna A."/>
            <person name="Brun A."/>
            <person name="Buee M."/>
            <person name="Cantarel B."/>
            <person name="Chevalier G."/>
            <person name="Couloux A."/>
            <person name="Da Silva C."/>
            <person name="Denoeud F."/>
            <person name="Duplessis S."/>
            <person name="Ghignone S."/>
            <person name="Hilselberger B."/>
            <person name="Iotti M."/>
            <person name="Marcais B."/>
            <person name="Mello A."/>
            <person name="Miranda M."/>
            <person name="Pacioni G."/>
            <person name="Quesneville H."/>
            <person name="Riccioni C."/>
            <person name="Ruotolo R."/>
            <person name="Splivallo R."/>
            <person name="Stocchi V."/>
            <person name="Tisserant E."/>
            <person name="Viscomi A.R."/>
            <person name="Zambonelli A."/>
            <person name="Zampieri E."/>
            <person name="Henrissat B."/>
            <person name="Lebrun M.H."/>
            <person name="Paolocci F."/>
            <person name="Bonfante P."/>
            <person name="Ottonello S."/>
            <person name="Wincker P."/>
        </authorList>
    </citation>
    <scope>NUCLEOTIDE SEQUENCE [LARGE SCALE GENOMIC DNA]</scope>
    <source>
        <strain evidence="2 3">Mel28</strain>
    </source>
</reference>
<dbReference type="AlphaFoldDB" id="D5G5V4"/>
<accession>D5G5V4</accession>
<proteinExistence type="predicted"/>
<dbReference type="InParanoid" id="D5G5V4"/>
<feature type="region of interest" description="Disordered" evidence="1">
    <location>
        <begin position="190"/>
        <end position="219"/>
    </location>
</feature>
<dbReference type="KEGG" id="tml:GSTUM_00001591001"/>
<dbReference type="RefSeq" id="XP_002835740.1">
    <property type="nucleotide sequence ID" value="XM_002835694.1"/>
</dbReference>
<name>D5G5V4_TUBMM</name>
<organism evidence="2 3">
    <name type="scientific">Tuber melanosporum (strain Mel28)</name>
    <name type="common">Perigord black truffle</name>
    <dbReference type="NCBI Taxonomy" id="656061"/>
    <lineage>
        <taxon>Eukaryota</taxon>
        <taxon>Fungi</taxon>
        <taxon>Dikarya</taxon>
        <taxon>Ascomycota</taxon>
        <taxon>Pezizomycotina</taxon>
        <taxon>Pezizomycetes</taxon>
        <taxon>Pezizales</taxon>
        <taxon>Tuberaceae</taxon>
        <taxon>Tuber</taxon>
    </lineage>
</organism>
<protein>
    <submittedName>
        <fullName evidence="2">(Perigord truffle) hypothetical protein</fullName>
    </submittedName>
</protein>
<dbReference type="HOGENOM" id="CLU_038616_0_0_1"/>
<gene>
    <name evidence="2" type="ORF">GSTUM_00001591001</name>
</gene>
<evidence type="ECO:0000313" key="2">
    <source>
        <dbReference type="EMBL" id="CAZ79897.1"/>
    </source>
</evidence>
<sequence>MANTTPPPPALLELLPPLLAHILIAFTSPQPPPSLYPLLSPILRQRLRLLRVPPSSTPSVEETWLSLLTWSSTAGPMLSAHLATQDFAPHPASGELELGEIDFKGFQQLDKETIKACVQLPERGIEAVYLWITNDPDGEDDGWRIMDLHLSSDSEQTEWCPTVREADEAFYSRSAKPVLPVTNPIPSYANDALRADNDDDDDGYWDMYDRTPARSPMLPQKVDQMADDDYYSQYDHTQPAMEPEDSSANSPLEYSRYTNPLTMQHSSSHSPTTVSSTPPTAMSASFLIDKEALAGVVTHAPCPVSAGPSSSSAESSVGKLEEAAGLTMQAEMGVKQHISTSIKSLYRLSKSVGISREEFERLLQTEIAFLEMMDEDE</sequence>
<dbReference type="GeneID" id="9187575"/>
<evidence type="ECO:0000313" key="3">
    <source>
        <dbReference type="Proteomes" id="UP000006911"/>
    </source>
</evidence>
<keyword evidence="3" id="KW-1185">Reference proteome</keyword>
<dbReference type="EMBL" id="FN430002">
    <property type="protein sequence ID" value="CAZ79897.1"/>
    <property type="molecule type" value="Genomic_DNA"/>
</dbReference>
<evidence type="ECO:0000256" key="1">
    <source>
        <dbReference type="SAM" id="MobiDB-lite"/>
    </source>
</evidence>
<dbReference type="eggNOG" id="ENOG502RZZS">
    <property type="taxonomic scope" value="Eukaryota"/>
</dbReference>